<name>A0A7M7QQE3_NASVI</name>
<keyword evidence="2" id="KW-1185">Reference proteome</keyword>
<dbReference type="EnsemblMetazoa" id="XM_031933467">
    <property type="protein sequence ID" value="XP_031789327"/>
    <property type="gene ID" value="LOC116418362"/>
</dbReference>
<dbReference type="InParanoid" id="A0A7M7QQE3"/>
<dbReference type="KEGG" id="nvi:116418362"/>
<dbReference type="GeneID" id="116418362"/>
<proteinExistence type="predicted"/>
<evidence type="ECO:0000313" key="1">
    <source>
        <dbReference type="EnsemblMetazoa" id="XP_031789327"/>
    </source>
</evidence>
<protein>
    <submittedName>
        <fullName evidence="1">Uncharacterized protein</fullName>
    </submittedName>
</protein>
<dbReference type="RefSeq" id="XP_031789327.1">
    <property type="nucleotide sequence ID" value="XM_031933467.2"/>
</dbReference>
<dbReference type="AlphaFoldDB" id="A0A7M7QQE3"/>
<dbReference type="Proteomes" id="UP000002358">
    <property type="component" value="Unassembled WGS sequence"/>
</dbReference>
<sequence>MAKKKNSGKKELPKFLPFKTVAELLAFEEISQEDYNDVVDYLEYLGGYNAHDAAAIYLKQCFQPTADLVEKVTWLGSRKNGISALKDTRFVQACEGKNNLFICRAFPCKSLSRNQYNFCTYT</sequence>
<accession>A0A7M7QQE3</accession>
<organism evidence="1 2">
    <name type="scientific">Nasonia vitripennis</name>
    <name type="common">Parasitic wasp</name>
    <dbReference type="NCBI Taxonomy" id="7425"/>
    <lineage>
        <taxon>Eukaryota</taxon>
        <taxon>Metazoa</taxon>
        <taxon>Ecdysozoa</taxon>
        <taxon>Arthropoda</taxon>
        <taxon>Hexapoda</taxon>
        <taxon>Insecta</taxon>
        <taxon>Pterygota</taxon>
        <taxon>Neoptera</taxon>
        <taxon>Endopterygota</taxon>
        <taxon>Hymenoptera</taxon>
        <taxon>Apocrita</taxon>
        <taxon>Proctotrupomorpha</taxon>
        <taxon>Chalcidoidea</taxon>
        <taxon>Pteromalidae</taxon>
        <taxon>Pteromalinae</taxon>
        <taxon>Nasonia</taxon>
    </lineage>
</organism>
<reference evidence="1" key="1">
    <citation type="submission" date="2021-01" db="UniProtKB">
        <authorList>
            <consortium name="EnsemblMetazoa"/>
        </authorList>
    </citation>
    <scope>IDENTIFICATION</scope>
</reference>
<evidence type="ECO:0000313" key="2">
    <source>
        <dbReference type="Proteomes" id="UP000002358"/>
    </source>
</evidence>
<dbReference type="OrthoDB" id="7591789at2759"/>